<name>A0A9J5W990_SOLCO</name>
<dbReference type="EMBL" id="JACXVP010000012">
    <property type="protein sequence ID" value="KAG5572129.1"/>
    <property type="molecule type" value="Genomic_DNA"/>
</dbReference>
<keyword evidence="1" id="KW-1133">Transmembrane helix</keyword>
<dbReference type="Proteomes" id="UP000824120">
    <property type="component" value="Chromosome 12"/>
</dbReference>
<comment type="caution">
    <text evidence="2">The sequence shown here is derived from an EMBL/GenBank/DDBJ whole genome shotgun (WGS) entry which is preliminary data.</text>
</comment>
<organism evidence="2 3">
    <name type="scientific">Solanum commersonii</name>
    <name type="common">Commerson's wild potato</name>
    <name type="synonym">Commerson's nightshade</name>
    <dbReference type="NCBI Taxonomy" id="4109"/>
    <lineage>
        <taxon>Eukaryota</taxon>
        <taxon>Viridiplantae</taxon>
        <taxon>Streptophyta</taxon>
        <taxon>Embryophyta</taxon>
        <taxon>Tracheophyta</taxon>
        <taxon>Spermatophyta</taxon>
        <taxon>Magnoliopsida</taxon>
        <taxon>eudicotyledons</taxon>
        <taxon>Gunneridae</taxon>
        <taxon>Pentapetalae</taxon>
        <taxon>asterids</taxon>
        <taxon>lamiids</taxon>
        <taxon>Solanales</taxon>
        <taxon>Solanaceae</taxon>
        <taxon>Solanoideae</taxon>
        <taxon>Solaneae</taxon>
        <taxon>Solanum</taxon>
    </lineage>
</organism>
<proteinExistence type="predicted"/>
<evidence type="ECO:0000313" key="2">
    <source>
        <dbReference type="EMBL" id="KAG5572129.1"/>
    </source>
</evidence>
<dbReference type="AlphaFoldDB" id="A0A9J5W990"/>
<gene>
    <name evidence="2" type="ORF">H5410_061895</name>
</gene>
<sequence>MPPNDSATRPSSVSSSFYDCLQHLHVLDHWAKLFREAPTASFIIFFVLFLQGLAYWKKGRSLSFRRITKGSSRCSCFSFFVLFSLFVPFCA</sequence>
<reference evidence="2 3" key="1">
    <citation type="submission" date="2020-09" db="EMBL/GenBank/DDBJ databases">
        <title>De no assembly of potato wild relative species, Solanum commersonii.</title>
        <authorList>
            <person name="Cho K."/>
        </authorList>
    </citation>
    <scope>NUCLEOTIDE SEQUENCE [LARGE SCALE GENOMIC DNA]</scope>
    <source>
        <strain evidence="2">LZ3.2</strain>
        <tissue evidence="2">Leaf</tissue>
    </source>
</reference>
<evidence type="ECO:0008006" key="4">
    <source>
        <dbReference type="Google" id="ProtNLM"/>
    </source>
</evidence>
<accession>A0A9J5W990</accession>
<evidence type="ECO:0000313" key="3">
    <source>
        <dbReference type="Proteomes" id="UP000824120"/>
    </source>
</evidence>
<keyword evidence="3" id="KW-1185">Reference proteome</keyword>
<protein>
    <recommendedName>
        <fullName evidence="4">Transmembrane protein</fullName>
    </recommendedName>
</protein>
<feature type="transmembrane region" description="Helical" evidence="1">
    <location>
        <begin position="37"/>
        <end position="56"/>
    </location>
</feature>
<evidence type="ECO:0000256" key="1">
    <source>
        <dbReference type="SAM" id="Phobius"/>
    </source>
</evidence>
<keyword evidence="1" id="KW-0472">Membrane</keyword>
<keyword evidence="1" id="KW-0812">Transmembrane</keyword>